<gene>
    <name evidence="1" type="ORF">BDY19DRAFT_892207</name>
</gene>
<evidence type="ECO:0000313" key="1">
    <source>
        <dbReference type="EMBL" id="KAI0087717.1"/>
    </source>
</evidence>
<keyword evidence="2" id="KW-1185">Reference proteome</keyword>
<organism evidence="1 2">
    <name type="scientific">Irpex rosettiformis</name>
    <dbReference type="NCBI Taxonomy" id="378272"/>
    <lineage>
        <taxon>Eukaryota</taxon>
        <taxon>Fungi</taxon>
        <taxon>Dikarya</taxon>
        <taxon>Basidiomycota</taxon>
        <taxon>Agaricomycotina</taxon>
        <taxon>Agaricomycetes</taxon>
        <taxon>Polyporales</taxon>
        <taxon>Irpicaceae</taxon>
        <taxon>Irpex</taxon>
    </lineage>
</organism>
<accession>A0ACB8U063</accession>
<comment type="caution">
    <text evidence="1">The sequence shown here is derived from an EMBL/GenBank/DDBJ whole genome shotgun (WGS) entry which is preliminary data.</text>
</comment>
<protein>
    <submittedName>
        <fullName evidence="1">Uncharacterized protein</fullName>
    </submittedName>
</protein>
<reference evidence="1" key="1">
    <citation type="journal article" date="2021" name="Environ. Microbiol.">
        <title>Gene family expansions and transcriptome signatures uncover fungal adaptations to wood decay.</title>
        <authorList>
            <person name="Hage H."/>
            <person name="Miyauchi S."/>
            <person name="Viragh M."/>
            <person name="Drula E."/>
            <person name="Min B."/>
            <person name="Chaduli D."/>
            <person name="Navarro D."/>
            <person name="Favel A."/>
            <person name="Norest M."/>
            <person name="Lesage-Meessen L."/>
            <person name="Balint B."/>
            <person name="Merenyi Z."/>
            <person name="de Eugenio L."/>
            <person name="Morin E."/>
            <person name="Martinez A.T."/>
            <person name="Baldrian P."/>
            <person name="Stursova M."/>
            <person name="Martinez M.J."/>
            <person name="Novotny C."/>
            <person name="Magnuson J.K."/>
            <person name="Spatafora J.W."/>
            <person name="Maurice S."/>
            <person name="Pangilinan J."/>
            <person name="Andreopoulos W."/>
            <person name="LaButti K."/>
            <person name="Hundley H."/>
            <person name="Na H."/>
            <person name="Kuo A."/>
            <person name="Barry K."/>
            <person name="Lipzen A."/>
            <person name="Henrissat B."/>
            <person name="Riley R."/>
            <person name="Ahrendt S."/>
            <person name="Nagy L.G."/>
            <person name="Grigoriev I.V."/>
            <person name="Martin F."/>
            <person name="Rosso M.N."/>
        </authorList>
    </citation>
    <scope>NUCLEOTIDE SEQUENCE</scope>
    <source>
        <strain evidence="1">CBS 384.51</strain>
    </source>
</reference>
<proteinExistence type="predicted"/>
<name>A0ACB8U063_9APHY</name>
<sequence length="375" mass="42866">MRQSTDLITLATPPTTFSTKILTNDLIFDLIFCFSSPGSLVCLERTCMQLQAAVKSYFRRTFNINRHFSRFFDNPQDFRSLQARTATLVSGSNALQFFSRITYEDSDLDLYVYYKHRLEVGHWLIQNGYTYKPNAVQNTNFDLASKECTLNGSQADEPLKYHMKGVASVFTFTKPCGDDASKELKVQAVVVSNAPMEVILNFHSTIVFNVISWDRAYSLYPRATFEDHRGLWLRPDYADDEGETDIIKKYRLRGWKFEWERGALDGDDPAFGDAARWIGDTQSWVIKLDTHGVTRPPPVNEFSQPLTRDPCCMTSWWMTLAGSGGPHEPPTAAIDFVFSYPTLSYKYASLYGPWRQAISIGFAGLRKDEPLRRIH</sequence>
<evidence type="ECO:0000313" key="2">
    <source>
        <dbReference type="Proteomes" id="UP001055072"/>
    </source>
</evidence>
<dbReference type="Proteomes" id="UP001055072">
    <property type="component" value="Unassembled WGS sequence"/>
</dbReference>
<dbReference type="EMBL" id="MU274916">
    <property type="protein sequence ID" value="KAI0087717.1"/>
    <property type="molecule type" value="Genomic_DNA"/>
</dbReference>